<dbReference type="Proteomes" id="UP001243009">
    <property type="component" value="Unassembled WGS sequence"/>
</dbReference>
<evidence type="ECO:0000313" key="2">
    <source>
        <dbReference type="Proteomes" id="UP001243009"/>
    </source>
</evidence>
<reference evidence="1 2" key="1">
    <citation type="submission" date="2023-08" db="EMBL/GenBank/DDBJ databases">
        <title>The draft genome sequence of Paracraurococcus sp. LOR1-02.</title>
        <authorList>
            <person name="Kingkaew E."/>
            <person name="Tanasupawat S."/>
        </authorList>
    </citation>
    <scope>NUCLEOTIDE SEQUENCE [LARGE SCALE GENOMIC DNA]</scope>
    <source>
        <strain evidence="1 2">LOR1-02</strain>
    </source>
</reference>
<name>A0ABT9DW24_9PROT</name>
<dbReference type="RefSeq" id="WP_305102967.1">
    <property type="nucleotide sequence ID" value="NZ_JAUTWS010000005.1"/>
</dbReference>
<organism evidence="1 2">
    <name type="scientific">Paracraurococcus lichenis</name>
    <dbReference type="NCBI Taxonomy" id="3064888"/>
    <lineage>
        <taxon>Bacteria</taxon>
        <taxon>Pseudomonadati</taxon>
        <taxon>Pseudomonadota</taxon>
        <taxon>Alphaproteobacteria</taxon>
        <taxon>Acetobacterales</taxon>
        <taxon>Roseomonadaceae</taxon>
        <taxon>Paracraurococcus</taxon>
    </lineage>
</organism>
<proteinExistence type="predicted"/>
<dbReference type="EMBL" id="JAUTWS010000005">
    <property type="protein sequence ID" value="MDO9708100.1"/>
    <property type="molecule type" value="Genomic_DNA"/>
</dbReference>
<evidence type="ECO:0000313" key="1">
    <source>
        <dbReference type="EMBL" id="MDO9708100.1"/>
    </source>
</evidence>
<keyword evidence="2" id="KW-1185">Reference proteome</keyword>
<comment type="caution">
    <text evidence="1">The sequence shown here is derived from an EMBL/GenBank/DDBJ whole genome shotgun (WGS) entry which is preliminary data.</text>
</comment>
<sequence length="49" mass="4977">MVSAIGALLTFLLGSTLVVYGEAVRGAMEQASLRAATARLPRGAAQESA</sequence>
<protein>
    <submittedName>
        <fullName evidence="1">Uncharacterized protein</fullName>
    </submittedName>
</protein>
<accession>A0ABT9DW24</accession>
<gene>
    <name evidence="1" type="ORF">Q7A36_07095</name>
</gene>